<sequence>MAGKFFIVPAIIYARHASPYFTTKTFSTSKVNAPARYEDELLWERHGYTKLQRNNLEGGCEESYTALGKHVGKEKRRKAYSMLEKCMKARSDYFQPFFAMKRDTKERMTTCVCKKVFIAWMDFCKDTKKNNRSCVPTPAMEALVKCMKVDHSDYYHPFLTVFKTTEEHVKNEIKALGS</sequence>
<dbReference type="InterPro" id="IPR012891">
    <property type="entry name" value="GCK_dom"/>
</dbReference>
<dbReference type="Pfam" id="PF07802">
    <property type="entry name" value="GCK"/>
    <property type="match status" value="2"/>
</dbReference>
<protein>
    <submittedName>
        <fullName evidence="3">Uncharacterized protein LOC109129880</fullName>
    </submittedName>
</protein>
<evidence type="ECO:0000259" key="1">
    <source>
        <dbReference type="SMART" id="SM01227"/>
    </source>
</evidence>
<dbReference type="PANTHER" id="PTHR34357">
    <property type="entry name" value="F7A19.14 PROTEIN-RELATED"/>
    <property type="match status" value="1"/>
</dbReference>
<evidence type="ECO:0000313" key="2">
    <source>
        <dbReference type="Proteomes" id="UP000694864"/>
    </source>
</evidence>
<reference evidence="3" key="2">
    <citation type="submission" date="2025-08" db="UniProtKB">
        <authorList>
            <consortium name="RefSeq"/>
        </authorList>
    </citation>
    <scope>IDENTIFICATION</scope>
    <source>
        <tissue evidence="3">Leaf</tissue>
    </source>
</reference>
<proteinExistence type="predicted"/>
<keyword evidence="2" id="KW-1185">Reference proteome</keyword>
<accession>A0ABM1R5Z9</accession>
<evidence type="ECO:0000313" key="3">
    <source>
        <dbReference type="RefSeq" id="XP_019094437.1"/>
    </source>
</evidence>
<organism evidence="2 3">
    <name type="scientific">Camelina sativa</name>
    <name type="common">False flax</name>
    <name type="synonym">Myagrum sativum</name>
    <dbReference type="NCBI Taxonomy" id="90675"/>
    <lineage>
        <taxon>Eukaryota</taxon>
        <taxon>Viridiplantae</taxon>
        <taxon>Streptophyta</taxon>
        <taxon>Embryophyta</taxon>
        <taxon>Tracheophyta</taxon>
        <taxon>Spermatophyta</taxon>
        <taxon>Magnoliopsida</taxon>
        <taxon>eudicotyledons</taxon>
        <taxon>Gunneridae</taxon>
        <taxon>Pentapetalae</taxon>
        <taxon>rosids</taxon>
        <taxon>malvids</taxon>
        <taxon>Brassicales</taxon>
        <taxon>Brassicaceae</taxon>
        <taxon>Camelineae</taxon>
        <taxon>Camelina</taxon>
    </lineage>
</organism>
<dbReference type="SMART" id="SM01227">
    <property type="entry name" value="GCK"/>
    <property type="match status" value="2"/>
</dbReference>
<dbReference type="Proteomes" id="UP000694864">
    <property type="component" value="Chromosome 17"/>
</dbReference>
<dbReference type="GeneID" id="109129880"/>
<name>A0ABM1R5Z9_CAMSA</name>
<dbReference type="PANTHER" id="PTHR34357:SF2">
    <property type="entry name" value="F26F24.3-RELATED"/>
    <property type="match status" value="1"/>
</dbReference>
<feature type="domain" description="GCK" evidence="1">
    <location>
        <begin position="44"/>
        <end position="112"/>
    </location>
</feature>
<feature type="domain" description="GCK" evidence="1">
    <location>
        <begin position="113"/>
        <end position="173"/>
    </location>
</feature>
<reference evidence="2" key="1">
    <citation type="journal article" date="2014" name="Nat. Commun.">
        <title>The emerging biofuel crop Camelina sativa retains a highly undifferentiated hexaploid genome structure.</title>
        <authorList>
            <person name="Kagale S."/>
            <person name="Koh C."/>
            <person name="Nixon J."/>
            <person name="Bollina V."/>
            <person name="Clarke W.E."/>
            <person name="Tuteja R."/>
            <person name="Spillane C."/>
            <person name="Robinson S.J."/>
            <person name="Links M.G."/>
            <person name="Clarke C."/>
            <person name="Higgins E.E."/>
            <person name="Huebert T."/>
            <person name="Sharpe A.G."/>
            <person name="Parkin I.A."/>
        </authorList>
    </citation>
    <scope>NUCLEOTIDE SEQUENCE [LARGE SCALE GENOMIC DNA]</scope>
    <source>
        <strain evidence="2">cv. DH55</strain>
    </source>
</reference>
<dbReference type="RefSeq" id="XP_019094437.1">
    <property type="nucleotide sequence ID" value="XM_019238892.1"/>
</dbReference>
<gene>
    <name evidence="3" type="primary">LOC109129880</name>
</gene>